<name>X1JC24_9ZZZZ</name>
<keyword evidence="1" id="KW-0812">Transmembrane</keyword>
<comment type="caution">
    <text evidence="2">The sequence shown here is derived from an EMBL/GenBank/DDBJ whole genome shotgun (WGS) entry which is preliminary data.</text>
</comment>
<accession>X1JC24</accession>
<organism evidence="2">
    <name type="scientific">marine sediment metagenome</name>
    <dbReference type="NCBI Taxonomy" id="412755"/>
    <lineage>
        <taxon>unclassified sequences</taxon>
        <taxon>metagenomes</taxon>
        <taxon>ecological metagenomes</taxon>
    </lineage>
</organism>
<evidence type="ECO:0000256" key="1">
    <source>
        <dbReference type="SAM" id="Phobius"/>
    </source>
</evidence>
<gene>
    <name evidence="2" type="ORF">S03H2_71510</name>
</gene>
<dbReference type="EMBL" id="BARU01047897">
    <property type="protein sequence ID" value="GAH91507.1"/>
    <property type="molecule type" value="Genomic_DNA"/>
</dbReference>
<evidence type="ECO:0000313" key="2">
    <source>
        <dbReference type="EMBL" id="GAH91507.1"/>
    </source>
</evidence>
<reference evidence="2" key="1">
    <citation type="journal article" date="2014" name="Front. Microbiol.">
        <title>High frequency of phylogenetically diverse reductive dehalogenase-homologous genes in deep subseafloor sedimentary metagenomes.</title>
        <authorList>
            <person name="Kawai M."/>
            <person name="Futagami T."/>
            <person name="Toyoda A."/>
            <person name="Takaki Y."/>
            <person name="Nishi S."/>
            <person name="Hori S."/>
            <person name="Arai W."/>
            <person name="Tsubouchi T."/>
            <person name="Morono Y."/>
            <person name="Uchiyama I."/>
            <person name="Ito T."/>
            <person name="Fujiyama A."/>
            <person name="Inagaki F."/>
            <person name="Takami H."/>
        </authorList>
    </citation>
    <scope>NUCLEOTIDE SEQUENCE</scope>
    <source>
        <strain evidence="2">Expedition CK06-06</strain>
    </source>
</reference>
<keyword evidence="1" id="KW-0472">Membrane</keyword>
<keyword evidence="1" id="KW-1133">Transmembrane helix</keyword>
<sequence>MGIDNSKKEEDAYNRFLLILIPIVLFKIFFEISQLKKIATIDIGITKDR</sequence>
<feature type="transmembrane region" description="Helical" evidence="1">
    <location>
        <begin position="12"/>
        <end position="30"/>
    </location>
</feature>
<protein>
    <submittedName>
        <fullName evidence="2">Uncharacterized protein</fullName>
    </submittedName>
</protein>
<dbReference type="AlphaFoldDB" id="X1JC24"/>
<proteinExistence type="predicted"/>